<dbReference type="HOGENOM" id="CLU_001265_10_11_5"/>
<evidence type="ECO:0000256" key="1">
    <source>
        <dbReference type="ARBA" id="ARBA00003279"/>
    </source>
</evidence>
<dbReference type="GO" id="GO:0016020">
    <property type="term" value="C:membrane"/>
    <property type="evidence" value="ECO:0007669"/>
    <property type="project" value="UniProtKB-SubCell"/>
</dbReference>
<feature type="transmembrane region" description="Helical" evidence="8">
    <location>
        <begin position="6"/>
        <end position="24"/>
    </location>
</feature>
<evidence type="ECO:0000256" key="6">
    <source>
        <dbReference type="ARBA" id="ARBA00022989"/>
    </source>
</evidence>
<keyword evidence="4" id="KW-0813">Transport</keyword>
<feature type="transmembrane region" description="Helical" evidence="8">
    <location>
        <begin position="334"/>
        <end position="356"/>
    </location>
</feature>
<evidence type="ECO:0000256" key="7">
    <source>
        <dbReference type="ARBA" id="ARBA00023136"/>
    </source>
</evidence>
<accession>S9R1B9</accession>
<gene>
    <name evidence="10" type="ORF">ruthe_00536</name>
</gene>
<dbReference type="Proteomes" id="UP000015346">
    <property type="component" value="Unassembled WGS sequence"/>
</dbReference>
<keyword evidence="6 8" id="KW-1133">Transmembrane helix</keyword>
<evidence type="ECO:0000256" key="4">
    <source>
        <dbReference type="ARBA" id="ARBA00022448"/>
    </source>
</evidence>
<dbReference type="InterPro" id="IPR005829">
    <property type="entry name" value="Sugar_transporter_CS"/>
</dbReference>
<keyword evidence="7 8" id="KW-0472">Membrane</keyword>
<dbReference type="EMBL" id="AOLV01000007">
    <property type="protein sequence ID" value="EPX87466.1"/>
    <property type="molecule type" value="Genomic_DNA"/>
</dbReference>
<dbReference type="RefSeq" id="WP_021096645.1">
    <property type="nucleotide sequence ID" value="NZ_KE557320.1"/>
</dbReference>
<evidence type="ECO:0000313" key="10">
    <source>
        <dbReference type="EMBL" id="EPX87466.1"/>
    </source>
</evidence>
<dbReference type="PANTHER" id="PTHR23504">
    <property type="entry name" value="MAJOR FACILITATOR SUPERFAMILY DOMAIN-CONTAINING PROTEIN 10"/>
    <property type="match status" value="1"/>
</dbReference>
<keyword evidence="11" id="KW-1185">Reference proteome</keyword>
<dbReference type="SUPFAM" id="SSF103473">
    <property type="entry name" value="MFS general substrate transporter"/>
    <property type="match status" value="1"/>
</dbReference>
<evidence type="ECO:0000256" key="3">
    <source>
        <dbReference type="ARBA" id="ARBA00007520"/>
    </source>
</evidence>
<feature type="domain" description="Major facilitator superfamily (MFS) profile" evidence="9">
    <location>
        <begin position="1"/>
        <end position="362"/>
    </location>
</feature>
<protein>
    <submittedName>
        <fullName evidence="10">Arabinose efflux permease</fullName>
    </submittedName>
</protein>
<reference evidence="10 11" key="1">
    <citation type="journal article" date="2013" name="Stand. Genomic Sci.">
        <title>Genome sequence of the reddish-pigmented Rubellimicrobium thermophilum type strain (DSM 16684(T)), a member of the Roseobacter clade.</title>
        <authorList>
            <person name="Fiebig A."/>
            <person name="Riedel T."/>
            <person name="Gronow S."/>
            <person name="Petersen J."/>
            <person name="Klenk H.P."/>
            <person name="Goker M."/>
        </authorList>
    </citation>
    <scope>NUCLEOTIDE SEQUENCE [LARGE SCALE GENOMIC DNA]</scope>
    <source>
        <strain evidence="10 11">DSM 16684</strain>
    </source>
</reference>
<dbReference type="PANTHER" id="PTHR23504:SF15">
    <property type="entry name" value="MAJOR FACILITATOR SUPERFAMILY (MFS) PROFILE DOMAIN-CONTAINING PROTEIN"/>
    <property type="match status" value="1"/>
</dbReference>
<dbReference type="InterPro" id="IPR036259">
    <property type="entry name" value="MFS_trans_sf"/>
</dbReference>
<sequence length="371" mass="38488">MRRSGGGVLATAYALMQFLCAPLLGALSDRFGRRPVLLLSLAVMAVDYLGSALAQSIWLLLGLRLLAGVTAATHATCHAALADVTPPERRAQAFGLLGAAFMGGFILGPVIGGLLGEIGPRAPFWAAAVLAAGNLVFGWFAFPETVTAAMRRPFSAARSNPLAALRAMGRLRGVAVPLVALGLLELAYVSYVVVWAFWGQAAFGWTSLETGLSLAAFGVGAILAQGWLIRVYLRHLGEGGTIRFSLAFTLAFFVIYALMPHGPVGSWLAILLCPVSALGEVAIPALQGRISRLVPPDAQGEALGVVASVRSAAQVVGPVIMAALFAWGAGIGRWPLLGAPYMLGALLALAALILFWRGAQAESAPTPSPAA</sequence>
<dbReference type="InterPro" id="IPR001958">
    <property type="entry name" value="Tet-R_TetA/multi-R_MdtG-like"/>
</dbReference>
<dbReference type="STRING" id="1123069.ruthe_00536"/>
<dbReference type="PROSITE" id="PS00216">
    <property type="entry name" value="SUGAR_TRANSPORT_1"/>
    <property type="match status" value="1"/>
</dbReference>
<comment type="similarity">
    <text evidence="3">Belongs to the major facilitator superfamily. TCR/Tet family.</text>
</comment>
<feature type="transmembrane region" description="Helical" evidence="8">
    <location>
        <begin position="122"/>
        <end position="142"/>
    </location>
</feature>
<comment type="subcellular location">
    <subcellularLocation>
        <location evidence="2">Membrane</location>
        <topology evidence="2">Multi-pass membrane protein</topology>
    </subcellularLocation>
</comment>
<feature type="transmembrane region" description="Helical" evidence="8">
    <location>
        <begin position="36"/>
        <end position="59"/>
    </location>
</feature>
<comment type="function">
    <text evidence="1">Resistance to tetracycline by an active tetracycline efflux. This is an energy-dependent process that decreases the accumulation of the antibiotic in whole cells. This protein functions as a metal-tetracycline/H(+) antiporter.</text>
</comment>
<name>S9R1B9_9RHOB</name>
<feature type="transmembrane region" description="Helical" evidence="8">
    <location>
        <begin position="210"/>
        <end position="229"/>
    </location>
</feature>
<organism evidence="10 11">
    <name type="scientific">Rubellimicrobium thermophilum DSM 16684</name>
    <dbReference type="NCBI Taxonomy" id="1123069"/>
    <lineage>
        <taxon>Bacteria</taxon>
        <taxon>Pseudomonadati</taxon>
        <taxon>Pseudomonadota</taxon>
        <taxon>Alphaproteobacteria</taxon>
        <taxon>Rhodobacterales</taxon>
        <taxon>Roseobacteraceae</taxon>
        <taxon>Rubellimicrobium</taxon>
    </lineage>
</organism>
<feature type="transmembrane region" description="Helical" evidence="8">
    <location>
        <begin position="265"/>
        <end position="286"/>
    </location>
</feature>
<evidence type="ECO:0000256" key="8">
    <source>
        <dbReference type="SAM" id="Phobius"/>
    </source>
</evidence>
<feature type="transmembrane region" description="Helical" evidence="8">
    <location>
        <begin position="307"/>
        <end position="328"/>
    </location>
</feature>
<dbReference type="PATRIC" id="fig|1123069.3.peg.502"/>
<proteinExistence type="inferred from homology"/>
<dbReference type="InterPro" id="IPR020846">
    <property type="entry name" value="MFS_dom"/>
</dbReference>
<keyword evidence="5 8" id="KW-0812">Transmembrane</keyword>
<evidence type="ECO:0000256" key="5">
    <source>
        <dbReference type="ARBA" id="ARBA00022692"/>
    </source>
</evidence>
<dbReference type="AlphaFoldDB" id="S9R1B9"/>
<dbReference type="InterPro" id="IPR011701">
    <property type="entry name" value="MFS"/>
</dbReference>
<evidence type="ECO:0000256" key="2">
    <source>
        <dbReference type="ARBA" id="ARBA00004141"/>
    </source>
</evidence>
<dbReference type="PRINTS" id="PR01035">
    <property type="entry name" value="TCRTETA"/>
</dbReference>
<dbReference type="Pfam" id="PF07690">
    <property type="entry name" value="MFS_1"/>
    <property type="match status" value="1"/>
</dbReference>
<evidence type="ECO:0000259" key="9">
    <source>
        <dbReference type="PROSITE" id="PS50850"/>
    </source>
</evidence>
<feature type="transmembrane region" description="Helical" evidence="8">
    <location>
        <begin position="241"/>
        <end position="259"/>
    </location>
</feature>
<comment type="caution">
    <text evidence="10">The sequence shown here is derived from an EMBL/GenBank/DDBJ whole genome shotgun (WGS) entry which is preliminary data.</text>
</comment>
<dbReference type="PROSITE" id="PS50850">
    <property type="entry name" value="MFS"/>
    <property type="match status" value="1"/>
</dbReference>
<dbReference type="GO" id="GO:0022857">
    <property type="term" value="F:transmembrane transporter activity"/>
    <property type="evidence" value="ECO:0007669"/>
    <property type="project" value="InterPro"/>
</dbReference>
<dbReference type="Gene3D" id="1.20.1250.20">
    <property type="entry name" value="MFS general substrate transporter like domains"/>
    <property type="match status" value="1"/>
</dbReference>
<feature type="transmembrane region" description="Helical" evidence="8">
    <location>
        <begin position="94"/>
        <end position="116"/>
    </location>
</feature>
<evidence type="ECO:0000313" key="11">
    <source>
        <dbReference type="Proteomes" id="UP000015346"/>
    </source>
</evidence>
<feature type="transmembrane region" description="Helical" evidence="8">
    <location>
        <begin position="174"/>
        <end position="198"/>
    </location>
</feature>